<evidence type="ECO:0000259" key="3">
    <source>
        <dbReference type="Pfam" id="PF06580"/>
    </source>
</evidence>
<organism evidence="4 5">
    <name type="scientific">Sphingobacterium corticibacterium</name>
    <dbReference type="NCBI Taxonomy" id="2484746"/>
    <lineage>
        <taxon>Bacteria</taxon>
        <taxon>Pseudomonadati</taxon>
        <taxon>Bacteroidota</taxon>
        <taxon>Sphingobacteriia</taxon>
        <taxon>Sphingobacteriales</taxon>
        <taxon>Sphingobacteriaceae</taxon>
        <taxon>Sphingobacterium</taxon>
    </lineage>
</organism>
<evidence type="ECO:0000256" key="2">
    <source>
        <dbReference type="SAM" id="Phobius"/>
    </source>
</evidence>
<feature type="transmembrane region" description="Helical" evidence="2">
    <location>
        <begin position="340"/>
        <end position="362"/>
    </location>
</feature>
<evidence type="ECO:0000313" key="4">
    <source>
        <dbReference type="EMBL" id="RZF62128.1"/>
    </source>
</evidence>
<accession>A0A4V2DCN7</accession>
<dbReference type="Proteomes" id="UP000292855">
    <property type="component" value="Unassembled WGS sequence"/>
</dbReference>
<dbReference type="InterPro" id="IPR036890">
    <property type="entry name" value="HATPase_C_sf"/>
</dbReference>
<dbReference type="SUPFAM" id="SSF48452">
    <property type="entry name" value="TPR-like"/>
    <property type="match status" value="1"/>
</dbReference>
<gene>
    <name evidence="4" type="ORF">EWE74_04775</name>
</gene>
<dbReference type="Pfam" id="PF13424">
    <property type="entry name" value="TPR_12"/>
    <property type="match status" value="1"/>
</dbReference>
<dbReference type="InterPro" id="IPR010559">
    <property type="entry name" value="Sig_transdc_His_kin_internal"/>
</dbReference>
<keyword evidence="2" id="KW-0812">Transmembrane</keyword>
<keyword evidence="2" id="KW-1133">Transmembrane helix</keyword>
<reference evidence="4 5" key="1">
    <citation type="submission" date="2019-02" db="EMBL/GenBank/DDBJ databases">
        <authorList>
            <person name="Li Y."/>
        </authorList>
    </citation>
    <scope>NUCLEOTIDE SEQUENCE [LARGE SCALE GENOMIC DNA]</scope>
    <source>
        <strain evidence="4 5">30C10-4-7</strain>
    </source>
</reference>
<dbReference type="Gene3D" id="1.25.40.10">
    <property type="entry name" value="Tetratricopeptide repeat domain"/>
    <property type="match status" value="2"/>
</dbReference>
<dbReference type="Gene3D" id="3.30.565.10">
    <property type="entry name" value="Histidine kinase-like ATPase, C-terminal domain"/>
    <property type="match status" value="1"/>
</dbReference>
<keyword evidence="1" id="KW-0175">Coiled coil</keyword>
<dbReference type="InterPro" id="IPR050640">
    <property type="entry name" value="Bact_2-comp_sensor_kinase"/>
</dbReference>
<dbReference type="SUPFAM" id="SSF55874">
    <property type="entry name" value="ATPase domain of HSP90 chaperone/DNA topoisomerase II/histidine kinase"/>
    <property type="match status" value="1"/>
</dbReference>
<dbReference type="OrthoDB" id="9809670at2"/>
<keyword evidence="5" id="KW-1185">Reference proteome</keyword>
<proteinExistence type="predicted"/>
<dbReference type="PANTHER" id="PTHR34220:SF7">
    <property type="entry name" value="SENSOR HISTIDINE KINASE YPDA"/>
    <property type="match status" value="1"/>
</dbReference>
<keyword evidence="2" id="KW-0472">Membrane</keyword>
<dbReference type="AlphaFoldDB" id="A0A4V2DCN7"/>
<dbReference type="SMART" id="SM00028">
    <property type="entry name" value="TPR"/>
    <property type="match status" value="5"/>
</dbReference>
<comment type="caution">
    <text evidence="4">The sequence shown here is derived from an EMBL/GenBank/DDBJ whole genome shotgun (WGS) entry which is preliminary data.</text>
</comment>
<dbReference type="PANTHER" id="PTHR34220">
    <property type="entry name" value="SENSOR HISTIDINE KINASE YPDA"/>
    <property type="match status" value="1"/>
</dbReference>
<dbReference type="GO" id="GO:0016020">
    <property type="term" value="C:membrane"/>
    <property type="evidence" value="ECO:0007669"/>
    <property type="project" value="InterPro"/>
</dbReference>
<dbReference type="InterPro" id="IPR019734">
    <property type="entry name" value="TPR_rpt"/>
</dbReference>
<sequence length="585" mass="66907">MRTQSSRSSFLKLGSFLLLLCMYTSIVVGQQQKIGTLIDSADLLLKKGLTEESKSLYQGIISKIETDDLPDTLQLRAHLGIARAWHMHQQLDSSLQSYLKALELAKSTSQPSFLTDVYMGIGVLQAQIKNFTDAIHYLQQADSLATETSVKKLQIRINLANTLMDADRDEEALHYLQESLQTARFLDQEAVQAIIHTNFSNLFIKAKNWKAAITHSRESLQIREKLEQPPSIVTYNNLGYALMQSGALNESKRAYLRVLPIAQGIQRQQILKNLKELSLLQNDHRAALQYFEEYDQLKDSIQQHELEQRIAEITKAYESAEKSRKIQSLQLENKTNRQQLTMVIIGSALLILLICLATYLYLKKEGVKRELSHSKTRNQLLRAQLNPHFIFNSLQHVQHYLYKNDKETSMAYLSNFARLMRSTLTNSDTDWISLEEETELLRNYLYLQRLASHKPFHYNVDVDPEIDLSFVQLPPMLLQPFVENAIKHGITEQAEAHIMVDIRLTGQKLTINISDNGGGISTSSPDHSNNLHKSMGSQLVSKRINEINKQYPNFVSVMIDRIRPTDTYPGTRVQFVFDLTKISKS</sequence>
<evidence type="ECO:0000313" key="5">
    <source>
        <dbReference type="Proteomes" id="UP000292855"/>
    </source>
</evidence>
<dbReference type="EMBL" id="SGIT01000001">
    <property type="protein sequence ID" value="RZF62128.1"/>
    <property type="molecule type" value="Genomic_DNA"/>
</dbReference>
<dbReference type="Pfam" id="PF06580">
    <property type="entry name" value="His_kinase"/>
    <property type="match status" value="1"/>
</dbReference>
<feature type="coiled-coil region" evidence="1">
    <location>
        <begin position="287"/>
        <end position="323"/>
    </location>
</feature>
<dbReference type="InterPro" id="IPR011990">
    <property type="entry name" value="TPR-like_helical_dom_sf"/>
</dbReference>
<feature type="domain" description="Signal transduction histidine kinase internal region" evidence="3">
    <location>
        <begin position="379"/>
        <end position="451"/>
    </location>
</feature>
<evidence type="ECO:0000256" key="1">
    <source>
        <dbReference type="SAM" id="Coils"/>
    </source>
</evidence>
<protein>
    <submittedName>
        <fullName evidence="4">Tetratricopeptide repeat protein</fullName>
    </submittedName>
</protein>
<dbReference type="GO" id="GO:0000155">
    <property type="term" value="F:phosphorelay sensor kinase activity"/>
    <property type="evidence" value="ECO:0007669"/>
    <property type="project" value="InterPro"/>
</dbReference>
<name>A0A4V2DCN7_9SPHI</name>